<proteinExistence type="predicted"/>
<evidence type="ECO:0000259" key="1">
    <source>
        <dbReference type="Pfam" id="PF00144"/>
    </source>
</evidence>
<dbReference type="EMBL" id="WHPC01000004">
    <property type="protein sequence ID" value="MPV35852.1"/>
    <property type="molecule type" value="Genomic_DNA"/>
</dbReference>
<dbReference type="PANTHER" id="PTHR46825:SF7">
    <property type="entry name" value="D-ALANYL-D-ALANINE CARBOXYPEPTIDASE"/>
    <property type="match status" value="1"/>
</dbReference>
<dbReference type="Proteomes" id="UP000437709">
    <property type="component" value="Unassembled WGS sequence"/>
</dbReference>
<dbReference type="Pfam" id="PF00144">
    <property type="entry name" value="Beta-lactamase"/>
    <property type="match status" value="1"/>
</dbReference>
<dbReference type="SUPFAM" id="SSF56601">
    <property type="entry name" value="beta-lactamase/transpeptidase-like"/>
    <property type="match status" value="1"/>
</dbReference>
<sequence>MRSGTTEALSRRLADEQAGSRLPSVCAALVRDGASVWCDARGTADGRADGTTVGPGTQYRIGSITKTLVATAVMRLRDEGRLDLLDPLERHLPGTALGGATIGQLLSHSAGLQAEPDGPWWERTPGAGWEELTGSLTVASTRHRPGRRHHYSNVGYAVLGELLARLRGAPWDQVLRTELLEPLGMTRTSTGPVAPYAPGLAVHPFADVVLPEPAHDAGAMAPAGQLWSTAGDLSRWAAFLAGDTGDLLAPDTLAEMSEPLVLNDVPGEAWTGAYGLGLQVWNLEGRRLVGHGGSVPGFVAALRVDVASGDGVVVLTNSTTGISATVAEDLLRLLEECEPRTPPAWQVRPVGAGSLELAGQWFWGPAPLVLRALPDGGLSLVPTGPTGRGSRFVPSGSDTWTGLDGYYAGETLRAVRGPDGAVRHLDVASFHLTRSPYDPGTDVPGGVDPAGWR</sequence>
<gene>
    <name evidence="3" type="ORF">GB881_02090</name>
</gene>
<feature type="domain" description="DUF7586" evidence="2">
    <location>
        <begin position="354"/>
        <end position="434"/>
    </location>
</feature>
<dbReference type="AlphaFoldDB" id="A0A6N7EBR2"/>
<dbReference type="InterPro" id="IPR050491">
    <property type="entry name" value="AmpC-like"/>
</dbReference>
<keyword evidence="3" id="KW-0378">Hydrolase</keyword>
<protein>
    <submittedName>
        <fullName evidence="3">Serine hydrolase</fullName>
    </submittedName>
</protein>
<organism evidence="3 4">
    <name type="scientific">Georgenia subflava</name>
    <dbReference type="NCBI Taxonomy" id="1622177"/>
    <lineage>
        <taxon>Bacteria</taxon>
        <taxon>Bacillati</taxon>
        <taxon>Actinomycetota</taxon>
        <taxon>Actinomycetes</taxon>
        <taxon>Micrococcales</taxon>
        <taxon>Bogoriellaceae</taxon>
        <taxon>Georgenia</taxon>
    </lineage>
</organism>
<reference evidence="3 4" key="1">
    <citation type="submission" date="2019-10" db="EMBL/GenBank/DDBJ databases">
        <title>Georgenia wutianyii sp. nov. and Georgenia yuyongxinii sp. nov. isolated from plateau pika (Ochotona curzoniae) in the Qinghai-Tibet plateau of China.</title>
        <authorList>
            <person name="Tian Z."/>
        </authorList>
    </citation>
    <scope>NUCLEOTIDE SEQUENCE [LARGE SCALE GENOMIC DNA]</scope>
    <source>
        <strain evidence="3 4">JCM 19765</strain>
    </source>
</reference>
<name>A0A6N7EBR2_9MICO</name>
<dbReference type="InterPro" id="IPR001466">
    <property type="entry name" value="Beta-lactam-related"/>
</dbReference>
<accession>A0A6N7EBR2</accession>
<evidence type="ECO:0000313" key="4">
    <source>
        <dbReference type="Proteomes" id="UP000437709"/>
    </source>
</evidence>
<feature type="domain" description="Beta-lactamase-related" evidence="1">
    <location>
        <begin position="13"/>
        <end position="329"/>
    </location>
</feature>
<keyword evidence="4" id="KW-1185">Reference proteome</keyword>
<dbReference type="GO" id="GO:0016787">
    <property type="term" value="F:hydrolase activity"/>
    <property type="evidence" value="ECO:0007669"/>
    <property type="project" value="UniProtKB-KW"/>
</dbReference>
<dbReference type="InterPro" id="IPR056008">
    <property type="entry name" value="DUF7586"/>
</dbReference>
<dbReference type="Pfam" id="PF24491">
    <property type="entry name" value="DUF7586"/>
    <property type="match status" value="1"/>
</dbReference>
<dbReference type="PANTHER" id="PTHR46825">
    <property type="entry name" value="D-ALANYL-D-ALANINE-CARBOXYPEPTIDASE/ENDOPEPTIDASE AMPH"/>
    <property type="match status" value="1"/>
</dbReference>
<dbReference type="Gene3D" id="3.40.710.10">
    <property type="entry name" value="DD-peptidase/beta-lactamase superfamily"/>
    <property type="match status" value="1"/>
</dbReference>
<dbReference type="InterPro" id="IPR012338">
    <property type="entry name" value="Beta-lactam/transpept-like"/>
</dbReference>
<evidence type="ECO:0000259" key="2">
    <source>
        <dbReference type="Pfam" id="PF24491"/>
    </source>
</evidence>
<comment type="caution">
    <text evidence="3">The sequence shown here is derived from an EMBL/GenBank/DDBJ whole genome shotgun (WGS) entry which is preliminary data.</text>
</comment>
<evidence type="ECO:0000313" key="3">
    <source>
        <dbReference type="EMBL" id="MPV35852.1"/>
    </source>
</evidence>